<evidence type="ECO:0000313" key="1">
    <source>
        <dbReference type="EMBL" id="KAG2584070.1"/>
    </source>
</evidence>
<reference evidence="1" key="1">
    <citation type="submission" date="2020-05" db="EMBL/GenBank/DDBJ databases">
        <title>WGS assembly of Panicum virgatum.</title>
        <authorList>
            <person name="Lovell J.T."/>
            <person name="Jenkins J."/>
            <person name="Shu S."/>
            <person name="Juenger T.E."/>
            <person name="Schmutz J."/>
        </authorList>
    </citation>
    <scope>NUCLEOTIDE SEQUENCE</scope>
    <source>
        <strain evidence="1">AP13</strain>
    </source>
</reference>
<accession>A0A8T0RGA7</accession>
<dbReference type="EMBL" id="CM029047">
    <property type="protein sequence ID" value="KAG2584070.1"/>
    <property type="molecule type" value="Genomic_DNA"/>
</dbReference>
<evidence type="ECO:0000313" key="2">
    <source>
        <dbReference type="Proteomes" id="UP000823388"/>
    </source>
</evidence>
<keyword evidence="2" id="KW-1185">Reference proteome</keyword>
<proteinExistence type="predicted"/>
<dbReference type="Proteomes" id="UP000823388">
    <property type="component" value="Chromosome 6K"/>
</dbReference>
<gene>
    <name evidence="1" type="ORF">PVAP13_6KG269412</name>
</gene>
<dbReference type="AlphaFoldDB" id="A0A8T0RGA7"/>
<name>A0A8T0RGA7_PANVG</name>
<protein>
    <submittedName>
        <fullName evidence="1">Uncharacterized protein</fullName>
    </submittedName>
</protein>
<comment type="caution">
    <text evidence="1">The sequence shown here is derived from an EMBL/GenBank/DDBJ whole genome shotgun (WGS) entry which is preliminary data.</text>
</comment>
<organism evidence="1 2">
    <name type="scientific">Panicum virgatum</name>
    <name type="common">Blackwell switchgrass</name>
    <dbReference type="NCBI Taxonomy" id="38727"/>
    <lineage>
        <taxon>Eukaryota</taxon>
        <taxon>Viridiplantae</taxon>
        <taxon>Streptophyta</taxon>
        <taxon>Embryophyta</taxon>
        <taxon>Tracheophyta</taxon>
        <taxon>Spermatophyta</taxon>
        <taxon>Magnoliopsida</taxon>
        <taxon>Liliopsida</taxon>
        <taxon>Poales</taxon>
        <taxon>Poaceae</taxon>
        <taxon>PACMAD clade</taxon>
        <taxon>Panicoideae</taxon>
        <taxon>Panicodae</taxon>
        <taxon>Paniceae</taxon>
        <taxon>Panicinae</taxon>
        <taxon>Panicum</taxon>
        <taxon>Panicum sect. Hiantes</taxon>
    </lineage>
</organism>
<sequence length="44" mass="5024">MVVPMILPQVMQLLPQACCLPLPNQQGSDEIHSYRDLPFHNHVL</sequence>